<keyword evidence="2" id="KW-0853">WD repeat</keyword>
<keyword evidence="4" id="KW-0969">Cilium</keyword>
<evidence type="ECO:0000313" key="11">
    <source>
        <dbReference type="WBParaSite" id="DME_0000569601-mRNA-1"/>
    </source>
</evidence>
<evidence type="ECO:0000256" key="1">
    <source>
        <dbReference type="ARBA" id="ARBA00004138"/>
    </source>
</evidence>
<evidence type="ECO:0000256" key="5">
    <source>
        <dbReference type="ARBA" id="ARBA00023273"/>
    </source>
</evidence>
<dbReference type="GO" id="GO:0030991">
    <property type="term" value="C:intraciliary transport particle A"/>
    <property type="evidence" value="ECO:0007669"/>
    <property type="project" value="TreeGrafter"/>
</dbReference>
<keyword evidence="5" id="KW-0966">Cell projection</keyword>
<dbReference type="GO" id="GO:0035721">
    <property type="term" value="P:intraciliary retrograde transport"/>
    <property type="evidence" value="ECO:0007669"/>
    <property type="project" value="TreeGrafter"/>
</dbReference>
<dbReference type="GO" id="GO:0036064">
    <property type="term" value="C:ciliary basal body"/>
    <property type="evidence" value="ECO:0007669"/>
    <property type="project" value="TreeGrafter"/>
</dbReference>
<reference evidence="11" key="1">
    <citation type="submission" date="2016-04" db="UniProtKB">
        <authorList>
            <consortium name="WormBaseParasite"/>
        </authorList>
    </citation>
    <scope>IDENTIFICATION</scope>
</reference>
<reference evidence="8 10" key="2">
    <citation type="submission" date="2018-11" db="EMBL/GenBank/DDBJ databases">
        <authorList>
            <consortium name="Pathogen Informatics"/>
        </authorList>
    </citation>
    <scope>NUCLEOTIDE SEQUENCE [LARGE SCALE GENOMIC DNA]</scope>
</reference>
<dbReference type="GO" id="GO:0005930">
    <property type="term" value="C:axoneme"/>
    <property type="evidence" value="ECO:0007669"/>
    <property type="project" value="TreeGrafter"/>
</dbReference>
<gene>
    <name evidence="8" type="ORF">DME_LOCUS741</name>
</gene>
<dbReference type="WBParaSite" id="DME_0000569601-mRNA-1">
    <property type="protein sequence ID" value="DME_0000569601-mRNA-1"/>
    <property type="gene ID" value="DME_0000569601"/>
</dbReference>
<evidence type="ECO:0000313" key="10">
    <source>
        <dbReference type="Proteomes" id="UP000274756"/>
    </source>
</evidence>
<sequence>MLCCRLCGIPEKRLLLSFIFRSKATESQSSQGILYNKDNRFEEPLECNAKGINKQADLEKANKDVSAFVFGGINGGIYLSSKIEEIKKVFQVESAVVSLLYVEEMNVILALCQDSMIYQFKITATNSLEEKYRVMEFLNRLSALKYIRGKAKLNGKWPQLQIILLDGGILAMCSDTDLFSRIWDLKTGDNGSLPLRAVKGYSASDTITCIAYSKRKSKIATWKYRMGKEDNLAEERWKLQEAIEMGSEVMILSWNNISNILAISTRLSTTILKEQVVLSEINKNLVLIQMTSRSFLMIRINPAEQQELVLTINIILYDIIDSPSTPIKAQISSNFACSVTSAKIYETDIYCLEIEKKVTVRTFQKREKITEFWSEFDLQGTIKEILSLPEMEGDAVMLELNNSWICIPTSNGFLRIYDLTGR</sequence>
<feature type="domain" description="IFT140 second beta-propeller" evidence="7">
    <location>
        <begin position="378"/>
        <end position="422"/>
    </location>
</feature>
<protein>
    <submittedName>
        <fullName evidence="11">WD_REPEATS_REGION domain-containing protein</fullName>
    </submittedName>
</protein>
<evidence type="ECO:0000313" key="8">
    <source>
        <dbReference type="EMBL" id="VDN50768.1"/>
    </source>
</evidence>
<dbReference type="Pfam" id="PF23385">
    <property type="entry name" value="Beta-prop_IFT140_2nd"/>
    <property type="match status" value="1"/>
</dbReference>
<dbReference type="Proteomes" id="UP000274756">
    <property type="component" value="Unassembled WGS sequence"/>
</dbReference>
<dbReference type="InterPro" id="IPR056155">
    <property type="entry name" value="Beta-prop_IFT140_2nd"/>
</dbReference>
<dbReference type="InterPro" id="IPR036322">
    <property type="entry name" value="WD40_repeat_dom_sf"/>
</dbReference>
<evidence type="ECO:0000256" key="2">
    <source>
        <dbReference type="ARBA" id="ARBA00022574"/>
    </source>
</evidence>
<evidence type="ECO:0000259" key="7">
    <source>
        <dbReference type="Pfam" id="PF23385"/>
    </source>
</evidence>
<dbReference type="SUPFAM" id="SSF50978">
    <property type="entry name" value="WD40 repeat-like"/>
    <property type="match status" value="1"/>
</dbReference>
<accession>A0A158Q4T8</accession>
<feature type="domain" description="IFT140 first beta-propeller" evidence="6">
    <location>
        <begin position="51"/>
        <end position="275"/>
    </location>
</feature>
<dbReference type="OrthoDB" id="10258787at2759"/>
<dbReference type="AlphaFoldDB" id="A0A158Q4T8"/>
<dbReference type="EMBL" id="UYYG01000007">
    <property type="protein sequence ID" value="VDN50768.1"/>
    <property type="molecule type" value="Genomic_DNA"/>
</dbReference>
<dbReference type="PANTHER" id="PTHR15722">
    <property type="entry name" value="IFT140/172-RELATED"/>
    <property type="match status" value="1"/>
</dbReference>
<evidence type="ECO:0000259" key="6">
    <source>
        <dbReference type="Pfam" id="PF23383"/>
    </source>
</evidence>
<dbReference type="STRING" id="318479.A0A158Q4T8"/>
<dbReference type="Proteomes" id="UP000038040">
    <property type="component" value="Unplaced"/>
</dbReference>
<evidence type="ECO:0000313" key="9">
    <source>
        <dbReference type="Proteomes" id="UP000038040"/>
    </source>
</evidence>
<evidence type="ECO:0000256" key="3">
    <source>
        <dbReference type="ARBA" id="ARBA00022737"/>
    </source>
</evidence>
<comment type="subcellular location">
    <subcellularLocation>
        <location evidence="1">Cell projection</location>
        <location evidence="1">Cilium</location>
    </subcellularLocation>
</comment>
<dbReference type="PANTHER" id="PTHR15722:SF7">
    <property type="entry name" value="INTRAFLAGELLAR TRANSPORT PROTEIN 140 HOMOLOG"/>
    <property type="match status" value="1"/>
</dbReference>
<keyword evidence="10" id="KW-1185">Reference proteome</keyword>
<organism evidence="9 11">
    <name type="scientific">Dracunculus medinensis</name>
    <name type="common">Guinea worm</name>
    <dbReference type="NCBI Taxonomy" id="318479"/>
    <lineage>
        <taxon>Eukaryota</taxon>
        <taxon>Metazoa</taxon>
        <taxon>Ecdysozoa</taxon>
        <taxon>Nematoda</taxon>
        <taxon>Chromadorea</taxon>
        <taxon>Rhabditida</taxon>
        <taxon>Spirurina</taxon>
        <taxon>Dracunculoidea</taxon>
        <taxon>Dracunculidae</taxon>
        <taxon>Dracunculus</taxon>
    </lineage>
</organism>
<evidence type="ECO:0000256" key="4">
    <source>
        <dbReference type="ARBA" id="ARBA00023069"/>
    </source>
</evidence>
<dbReference type="InterPro" id="IPR056154">
    <property type="entry name" value="Beta-prop_IFT140_1st"/>
</dbReference>
<keyword evidence="3" id="KW-0677">Repeat</keyword>
<proteinExistence type="predicted"/>
<dbReference type="Pfam" id="PF23383">
    <property type="entry name" value="Beta-prop_IFT140_1st"/>
    <property type="match status" value="1"/>
</dbReference>
<name>A0A158Q4T8_DRAME</name>